<accession>A0A8J6H8M5</accession>
<keyword evidence="15" id="KW-1133">Transmembrane helix</keyword>
<evidence type="ECO:0000256" key="8">
    <source>
        <dbReference type="ARBA" id="ARBA00022824"/>
    </source>
</evidence>
<dbReference type="SUPFAM" id="SSF48264">
    <property type="entry name" value="Cytochrome P450"/>
    <property type="match status" value="3"/>
</dbReference>
<feature type="transmembrane region" description="Helical" evidence="15">
    <location>
        <begin position="768"/>
        <end position="788"/>
    </location>
</feature>
<dbReference type="Proteomes" id="UP000719412">
    <property type="component" value="Unassembled WGS sequence"/>
</dbReference>
<keyword evidence="11 14" id="KW-0408">Iron</keyword>
<dbReference type="GO" id="GO:0005789">
    <property type="term" value="C:endoplasmic reticulum membrane"/>
    <property type="evidence" value="ECO:0007669"/>
    <property type="project" value="UniProtKB-SubCell"/>
</dbReference>
<keyword evidence="10" id="KW-0560">Oxidoreductase</keyword>
<keyword evidence="7 14" id="KW-0479">Metal-binding</keyword>
<dbReference type="PANTHER" id="PTHR24292:SF84">
    <property type="entry name" value="CYTOCHROME P450 28A5-RELATED"/>
    <property type="match status" value="1"/>
</dbReference>
<organism evidence="17 18">
    <name type="scientific">Tenebrio molitor</name>
    <name type="common">Yellow mealworm beetle</name>
    <dbReference type="NCBI Taxonomy" id="7067"/>
    <lineage>
        <taxon>Eukaryota</taxon>
        <taxon>Metazoa</taxon>
        <taxon>Ecdysozoa</taxon>
        <taxon>Arthropoda</taxon>
        <taxon>Hexapoda</taxon>
        <taxon>Insecta</taxon>
        <taxon>Pterygota</taxon>
        <taxon>Neoptera</taxon>
        <taxon>Endopterygota</taxon>
        <taxon>Coleoptera</taxon>
        <taxon>Polyphaga</taxon>
        <taxon>Cucujiformia</taxon>
        <taxon>Tenebrionidae</taxon>
        <taxon>Tenebrio</taxon>
    </lineage>
</organism>
<dbReference type="GO" id="GO:0003677">
    <property type="term" value="F:DNA binding"/>
    <property type="evidence" value="ECO:0007669"/>
    <property type="project" value="InterPro"/>
</dbReference>
<keyword evidence="6 14" id="KW-0349">Heme</keyword>
<evidence type="ECO:0000256" key="4">
    <source>
        <dbReference type="ARBA" id="ARBA00004406"/>
    </source>
</evidence>
<dbReference type="InterPro" id="IPR036396">
    <property type="entry name" value="Cyt_P450_sf"/>
</dbReference>
<evidence type="ECO:0000313" key="18">
    <source>
        <dbReference type="Proteomes" id="UP000719412"/>
    </source>
</evidence>
<evidence type="ECO:0000256" key="13">
    <source>
        <dbReference type="ARBA" id="ARBA00023136"/>
    </source>
</evidence>
<dbReference type="GO" id="GO:0016705">
    <property type="term" value="F:oxidoreductase activity, acting on paired donors, with incorporation or reduction of molecular oxygen"/>
    <property type="evidence" value="ECO:0007669"/>
    <property type="project" value="InterPro"/>
</dbReference>
<dbReference type="GO" id="GO:0004497">
    <property type="term" value="F:monooxygenase activity"/>
    <property type="evidence" value="ECO:0007669"/>
    <property type="project" value="UniProtKB-KW"/>
</dbReference>
<keyword evidence="8" id="KW-0256">Endoplasmic reticulum</keyword>
<evidence type="ECO:0000256" key="15">
    <source>
        <dbReference type="SAM" id="Phobius"/>
    </source>
</evidence>
<comment type="subcellular location">
    <subcellularLocation>
        <location evidence="4">Endoplasmic reticulum membrane</location>
        <topology evidence="4">Peripheral membrane protein</topology>
    </subcellularLocation>
    <subcellularLocation>
        <location evidence="3">Microsome membrane</location>
        <topology evidence="3">Peripheral membrane protein</topology>
    </subcellularLocation>
</comment>
<evidence type="ECO:0000256" key="14">
    <source>
        <dbReference type="PIRSR" id="PIRSR602403-1"/>
    </source>
</evidence>
<sequence>MNQIKENSQSAGFSEVDVTAHAAGFFGDGYETSSIVMSFFLFNLSNNPVAQKKLREEIDAAFEDNDNKLPYDVLQGLSYLDAALNESLRIYPPVIFLQRRCTKAFTFTPKMTNKLVTIDEGTTVILPIYGLQNDPKYYEEPDSYKPERFLGSNKDNLTKHTFLPLGEGPRSCLGQRFGFLQVKIGVAYIVRHYELSVNEKTKLPIQFDKTNIMTSPVGGLWLDFKKVIIKMEDNESSTDIGGHEPEGTPVVKSVDLIRQKFQMIWLYPLLEDVSTRLVRFMDGKAAMPNEEGVYLSKIQIARAVTLIEEGHSRRQLARILNVIPAAINRAWIRYQIYGIVRRQPYLPRGRATSEREDRLIRLWATRVRASTTATLQNDLVEMTETRISTQTTLNRLYEREFNPRRPANVPPLSLEQRRTRRLFAQEHVDWNLEQWSNCLHHIDGRVRVWRRPGERYLDGTLKEKVPFGGESIMVWGTNWPHRSPDLNAIDTLGQQLKERQPLQNLQYVEEILLKEREELGPHYRLFIGRQFSWLLNKYEDLYSSLVFIQHASKQLSTMIISVLIISAITIAYFWLKLNYQYWKRRGIPGPEPHLLVGNLGKCFILKSSPGHIYTNAYNAFPDADAVGMYRATTPILLLRDPEMVKEVTVKSFSSFHDNDICIDKDVDAIFGRNPFVLKGEEWKMVRAQLTPAFTSGKMKSLFPLLEDNGIKLTKYLETRPEATNGDGYEAKELSALFTINNIASSVFGLEGKCFEEENSHFRKLATEFFSSESGVVFKFFIMIMFPPLGRLLRLRQVPQYIRPVEVKLIDIVTQTLKYRRENNVVRHDFLHIMNQIKENSKGGEFTEVDMAAHAAGFFGDGFETSSIVMSFFLFNLSNNPDAQMKLREEIDAAFGDNDNKPPYEVFLALPYLDAALNESLRLHPPMISLQKLCTKAFTFTPKTTNKPVTIDEGTPIILPVYGLQNDPKYYDDPDSYKPERFLGSNKDNLTKYAFLPLGEGPRSCLGQRFGFLQVKIGVAYIIRHYELSVNKKTKLPIQFDATNAMTAPVGGLWLDFKKIFGFAGADVVGIYRTIAPILLLGDPELIKEVTMKWLSPLLEDVFTSQRAGNKIHFEQWRVVLLVLKGNVSKRKTVTPETFAIFELAFNPTLRPPYEILQDLPYLDGVINETLRMHPVVLSLQKVCTKLFTFVPKNGNKIVTIEEGTPVVLPLFGLHRHSKYYEQPNVFKRERFIGNNKDNVNKYTFLPSGEGPRACLGQRFRVLQIKAGLAYLVRHYERKNTSTNQVRPYESLDPLEDSGLISRKLSKNEKTLFMLN</sequence>
<keyword evidence="15" id="KW-0812">Transmembrane</keyword>
<comment type="similarity">
    <text evidence="5">Belongs to the cytochrome P450 family.</text>
</comment>
<evidence type="ECO:0000256" key="3">
    <source>
        <dbReference type="ARBA" id="ARBA00004174"/>
    </source>
</evidence>
<dbReference type="GO" id="GO:0020037">
    <property type="term" value="F:heme binding"/>
    <property type="evidence" value="ECO:0007669"/>
    <property type="project" value="InterPro"/>
</dbReference>
<feature type="transmembrane region" description="Helical" evidence="15">
    <location>
        <begin position="555"/>
        <end position="575"/>
    </location>
</feature>
<evidence type="ECO:0000256" key="9">
    <source>
        <dbReference type="ARBA" id="ARBA00022848"/>
    </source>
</evidence>
<dbReference type="InterPro" id="IPR036397">
    <property type="entry name" value="RNaseH_sf"/>
</dbReference>
<feature type="domain" description="Transposase Tc1-like" evidence="16">
    <location>
        <begin position="358"/>
        <end position="429"/>
    </location>
</feature>
<dbReference type="GO" id="GO:0015074">
    <property type="term" value="P:DNA integration"/>
    <property type="evidence" value="ECO:0007669"/>
    <property type="project" value="InterPro"/>
</dbReference>
<comment type="caution">
    <text evidence="17">The sequence shown here is derived from an EMBL/GenBank/DDBJ whole genome shotgun (WGS) entry which is preliminary data.</text>
</comment>
<dbReference type="FunFam" id="1.10.630.10:FF:000042">
    <property type="entry name" value="Cytochrome P450"/>
    <property type="match status" value="1"/>
</dbReference>
<evidence type="ECO:0000256" key="11">
    <source>
        <dbReference type="ARBA" id="ARBA00023004"/>
    </source>
</evidence>
<dbReference type="InterPro" id="IPR001128">
    <property type="entry name" value="Cyt_P450"/>
</dbReference>
<dbReference type="PRINTS" id="PR00385">
    <property type="entry name" value="P450"/>
</dbReference>
<evidence type="ECO:0000256" key="6">
    <source>
        <dbReference type="ARBA" id="ARBA00022617"/>
    </source>
</evidence>
<reference evidence="17" key="1">
    <citation type="journal article" date="2020" name="J Insects Food Feed">
        <title>The yellow mealworm (Tenebrio molitor) genome: a resource for the emerging insects as food and feed industry.</title>
        <authorList>
            <person name="Eriksson T."/>
            <person name="Andere A."/>
            <person name="Kelstrup H."/>
            <person name="Emery V."/>
            <person name="Picard C."/>
        </authorList>
    </citation>
    <scope>NUCLEOTIDE SEQUENCE</scope>
    <source>
        <strain evidence="17">Stoneville</strain>
        <tissue evidence="17">Whole head</tissue>
    </source>
</reference>
<dbReference type="GO" id="GO:0005506">
    <property type="term" value="F:iron ion binding"/>
    <property type="evidence" value="ECO:0007669"/>
    <property type="project" value="InterPro"/>
</dbReference>
<comment type="function">
    <text evidence="2">May be involved in the metabolism of insect hormones and in the breakdown of synthetic insecticides.</text>
</comment>
<gene>
    <name evidence="17" type="ORF">GEV33_012704</name>
</gene>
<protein>
    <recommendedName>
        <fullName evidence="16">Transposase Tc1-like domain-containing protein</fullName>
    </recommendedName>
</protein>
<keyword evidence="12" id="KW-0503">Monooxygenase</keyword>
<proteinExistence type="inferred from homology"/>
<evidence type="ECO:0000256" key="5">
    <source>
        <dbReference type="ARBA" id="ARBA00010617"/>
    </source>
</evidence>
<evidence type="ECO:0000256" key="1">
    <source>
        <dbReference type="ARBA" id="ARBA00001971"/>
    </source>
</evidence>
<evidence type="ECO:0000256" key="12">
    <source>
        <dbReference type="ARBA" id="ARBA00023033"/>
    </source>
</evidence>
<dbReference type="Pfam" id="PF00067">
    <property type="entry name" value="p450"/>
    <property type="match status" value="3"/>
</dbReference>
<reference evidence="17" key="2">
    <citation type="submission" date="2021-08" db="EMBL/GenBank/DDBJ databases">
        <authorList>
            <person name="Eriksson T."/>
        </authorList>
    </citation>
    <scope>NUCLEOTIDE SEQUENCE</scope>
    <source>
        <strain evidence="17">Stoneville</strain>
        <tissue evidence="17">Whole head</tissue>
    </source>
</reference>
<keyword evidence="9" id="KW-0492">Microsome</keyword>
<dbReference type="Pfam" id="PF01498">
    <property type="entry name" value="HTH_Tnp_Tc3_2"/>
    <property type="match status" value="1"/>
</dbReference>
<dbReference type="Gene3D" id="3.30.420.10">
    <property type="entry name" value="Ribonuclease H-like superfamily/Ribonuclease H"/>
    <property type="match status" value="1"/>
</dbReference>
<dbReference type="PRINTS" id="PR00465">
    <property type="entry name" value="EP450IV"/>
</dbReference>
<keyword evidence="13 15" id="KW-0472">Membrane</keyword>
<comment type="cofactor">
    <cofactor evidence="1 14">
        <name>heme</name>
        <dbReference type="ChEBI" id="CHEBI:30413"/>
    </cofactor>
</comment>
<dbReference type="GO" id="GO:0006313">
    <property type="term" value="P:DNA transposition"/>
    <property type="evidence" value="ECO:0007669"/>
    <property type="project" value="InterPro"/>
</dbReference>
<dbReference type="Gene3D" id="1.10.630.10">
    <property type="entry name" value="Cytochrome P450"/>
    <property type="match status" value="3"/>
</dbReference>
<evidence type="ECO:0000313" key="17">
    <source>
        <dbReference type="EMBL" id="KAH0810090.1"/>
    </source>
</evidence>
<feature type="binding site" description="axial binding residue" evidence="14">
    <location>
        <position position="1004"/>
    </location>
    <ligand>
        <name>heme</name>
        <dbReference type="ChEBI" id="CHEBI:30413"/>
    </ligand>
    <ligandPart>
        <name>Fe</name>
        <dbReference type="ChEBI" id="CHEBI:18248"/>
    </ligandPart>
</feature>
<dbReference type="CDD" id="cd11056">
    <property type="entry name" value="CYP6-like"/>
    <property type="match status" value="1"/>
</dbReference>
<evidence type="ECO:0000259" key="16">
    <source>
        <dbReference type="Pfam" id="PF01498"/>
    </source>
</evidence>
<evidence type="ECO:0000256" key="7">
    <source>
        <dbReference type="ARBA" id="ARBA00022723"/>
    </source>
</evidence>
<dbReference type="InterPro" id="IPR002492">
    <property type="entry name" value="Transposase_Tc1-like"/>
</dbReference>
<dbReference type="InterPro" id="IPR002403">
    <property type="entry name" value="Cyt_P450_E_grp-IV"/>
</dbReference>
<keyword evidence="18" id="KW-1185">Reference proteome</keyword>
<dbReference type="InterPro" id="IPR050476">
    <property type="entry name" value="Insect_CytP450_Detox"/>
</dbReference>
<evidence type="ECO:0000256" key="10">
    <source>
        <dbReference type="ARBA" id="ARBA00023002"/>
    </source>
</evidence>
<name>A0A8J6H8M5_TENMO</name>
<evidence type="ECO:0000256" key="2">
    <source>
        <dbReference type="ARBA" id="ARBA00003690"/>
    </source>
</evidence>
<dbReference type="PANTHER" id="PTHR24292">
    <property type="entry name" value="CYTOCHROME P450"/>
    <property type="match status" value="1"/>
</dbReference>
<dbReference type="EMBL" id="JABDTM020027724">
    <property type="protein sequence ID" value="KAH0810090.1"/>
    <property type="molecule type" value="Genomic_DNA"/>
</dbReference>